<evidence type="ECO:0000256" key="1">
    <source>
        <dbReference type="SAM" id="MobiDB-lite"/>
    </source>
</evidence>
<name>A0A9D4V874_ADICA</name>
<gene>
    <name evidence="2" type="ORF">GOP47_0004111</name>
</gene>
<evidence type="ECO:0000313" key="2">
    <source>
        <dbReference type="EMBL" id="KAI5080928.1"/>
    </source>
</evidence>
<reference evidence="2" key="1">
    <citation type="submission" date="2021-01" db="EMBL/GenBank/DDBJ databases">
        <title>Adiantum capillus-veneris genome.</title>
        <authorList>
            <person name="Fang Y."/>
            <person name="Liao Q."/>
        </authorList>
    </citation>
    <scope>NUCLEOTIDE SEQUENCE</scope>
    <source>
        <strain evidence="2">H3</strain>
        <tissue evidence="2">Leaf</tissue>
    </source>
</reference>
<evidence type="ECO:0000313" key="3">
    <source>
        <dbReference type="Proteomes" id="UP000886520"/>
    </source>
</evidence>
<organism evidence="2 3">
    <name type="scientific">Adiantum capillus-veneris</name>
    <name type="common">Maidenhair fern</name>
    <dbReference type="NCBI Taxonomy" id="13818"/>
    <lineage>
        <taxon>Eukaryota</taxon>
        <taxon>Viridiplantae</taxon>
        <taxon>Streptophyta</taxon>
        <taxon>Embryophyta</taxon>
        <taxon>Tracheophyta</taxon>
        <taxon>Polypodiopsida</taxon>
        <taxon>Polypodiidae</taxon>
        <taxon>Polypodiales</taxon>
        <taxon>Pteridineae</taxon>
        <taxon>Pteridaceae</taxon>
        <taxon>Vittarioideae</taxon>
        <taxon>Adiantum</taxon>
    </lineage>
</organism>
<dbReference type="OrthoDB" id="1902212at2759"/>
<feature type="region of interest" description="Disordered" evidence="1">
    <location>
        <begin position="1"/>
        <end position="73"/>
    </location>
</feature>
<dbReference type="AlphaFoldDB" id="A0A9D4V874"/>
<comment type="caution">
    <text evidence="2">The sequence shown here is derived from an EMBL/GenBank/DDBJ whole genome shotgun (WGS) entry which is preliminary data.</text>
</comment>
<keyword evidence="3" id="KW-1185">Reference proteome</keyword>
<protein>
    <submittedName>
        <fullName evidence="2">Uncharacterized protein</fullName>
    </submittedName>
</protein>
<feature type="compositionally biased region" description="Low complexity" evidence="1">
    <location>
        <begin position="1"/>
        <end position="19"/>
    </location>
</feature>
<dbReference type="EMBL" id="JABFUD020000004">
    <property type="protein sequence ID" value="KAI5080928.1"/>
    <property type="molecule type" value="Genomic_DNA"/>
</dbReference>
<dbReference type="Proteomes" id="UP000886520">
    <property type="component" value="Chromosome 4"/>
</dbReference>
<proteinExistence type="predicted"/>
<sequence>MVGSLLSALGSSPSSSSNLPFARNLESLPSSTINRNILRRRRPSGLTVPPRRDACTVPSLPDISHPTPIAHPL</sequence>
<accession>A0A9D4V874</accession>